<evidence type="ECO:0000313" key="2">
    <source>
        <dbReference type="Proteomes" id="UP000003477"/>
    </source>
</evidence>
<organism evidence="1 2">
    <name type="scientific">Crocosphaera watsonii WH 0003</name>
    <dbReference type="NCBI Taxonomy" id="423471"/>
    <lineage>
        <taxon>Bacteria</taxon>
        <taxon>Bacillati</taxon>
        <taxon>Cyanobacteriota</taxon>
        <taxon>Cyanophyceae</taxon>
        <taxon>Oscillatoriophycideae</taxon>
        <taxon>Chroococcales</taxon>
        <taxon>Aphanothecaceae</taxon>
        <taxon>Crocosphaera</taxon>
    </lineage>
</organism>
<dbReference type="PATRIC" id="fig|423471.3.peg.3984"/>
<proteinExistence type="predicted"/>
<accession>G5J9Y8</accession>
<dbReference type="RefSeq" id="WP_007312175.1">
    <property type="nucleotide sequence ID" value="NZ_AESD01000642.1"/>
</dbReference>
<gene>
    <name evidence="1" type="ORF">CWATWH0003_4250</name>
</gene>
<dbReference type="GeneID" id="88767706"/>
<dbReference type="EMBL" id="AESD01000642">
    <property type="protein sequence ID" value="EHJ11000.1"/>
    <property type="molecule type" value="Genomic_DNA"/>
</dbReference>
<sequence length="80" mass="9298">MLLFEPTINLNLLPVPLWLVPSSLFDHPWIEISHLFAQNIENPQIIEKLQKSWKNFIESGQVWALGIGFVLGYIFRTFTS</sequence>
<dbReference type="Proteomes" id="UP000003477">
    <property type="component" value="Unassembled WGS sequence"/>
</dbReference>
<reference evidence="1 2" key="1">
    <citation type="journal article" date="2011" name="Front. Microbiol.">
        <title>Two Strains of Crocosphaera watsonii with Highly Conserved Genomes are Distinguished by Strain-Specific Features.</title>
        <authorList>
            <person name="Bench S.R."/>
            <person name="Ilikchyan I.N."/>
            <person name="Tripp H.J."/>
            <person name="Zehr J.P."/>
        </authorList>
    </citation>
    <scope>NUCLEOTIDE SEQUENCE [LARGE SCALE GENOMIC DNA]</scope>
    <source>
        <strain evidence="1 2">WH 0003</strain>
    </source>
</reference>
<comment type="caution">
    <text evidence="1">The sequence shown here is derived from an EMBL/GenBank/DDBJ whole genome shotgun (WGS) entry which is preliminary data.</text>
</comment>
<dbReference type="AlphaFoldDB" id="G5J9Y8"/>
<protein>
    <submittedName>
        <fullName evidence="1">Uncharacterized protein</fullName>
    </submittedName>
</protein>
<evidence type="ECO:0000313" key="1">
    <source>
        <dbReference type="EMBL" id="EHJ11000.1"/>
    </source>
</evidence>
<name>G5J9Y8_CROWT</name>